<comment type="caution">
    <text evidence="2">The sequence shown here is derived from an EMBL/GenBank/DDBJ whole genome shotgun (WGS) entry which is preliminary data.</text>
</comment>
<dbReference type="EMBL" id="BEZZ01001080">
    <property type="protein sequence ID" value="GCC37924.1"/>
    <property type="molecule type" value="Genomic_DNA"/>
</dbReference>
<dbReference type="Proteomes" id="UP000287033">
    <property type="component" value="Unassembled WGS sequence"/>
</dbReference>
<feature type="region of interest" description="Disordered" evidence="1">
    <location>
        <begin position="1"/>
        <end position="65"/>
    </location>
</feature>
<reference evidence="2 3" key="1">
    <citation type="journal article" date="2018" name="Nat. Ecol. Evol.">
        <title>Shark genomes provide insights into elasmobranch evolution and the origin of vertebrates.</title>
        <authorList>
            <person name="Hara Y"/>
            <person name="Yamaguchi K"/>
            <person name="Onimaru K"/>
            <person name="Kadota M"/>
            <person name="Koyanagi M"/>
            <person name="Keeley SD"/>
            <person name="Tatsumi K"/>
            <person name="Tanaka K"/>
            <person name="Motone F"/>
            <person name="Kageyama Y"/>
            <person name="Nozu R"/>
            <person name="Adachi N"/>
            <person name="Nishimura O"/>
            <person name="Nakagawa R"/>
            <person name="Tanegashima C"/>
            <person name="Kiyatake I"/>
            <person name="Matsumoto R"/>
            <person name="Murakumo K"/>
            <person name="Nishida K"/>
            <person name="Terakita A"/>
            <person name="Kuratani S"/>
            <person name="Sato K"/>
            <person name="Hyodo S Kuraku.S."/>
        </authorList>
    </citation>
    <scope>NUCLEOTIDE SEQUENCE [LARGE SCALE GENOMIC DNA]</scope>
</reference>
<keyword evidence="3" id="KW-1185">Reference proteome</keyword>
<protein>
    <submittedName>
        <fullName evidence="2">Uncharacterized protein</fullName>
    </submittedName>
</protein>
<evidence type="ECO:0000313" key="3">
    <source>
        <dbReference type="Proteomes" id="UP000287033"/>
    </source>
</evidence>
<dbReference type="AlphaFoldDB" id="A0A401T5Q5"/>
<evidence type="ECO:0000256" key="1">
    <source>
        <dbReference type="SAM" id="MobiDB-lite"/>
    </source>
</evidence>
<name>A0A401T5Q5_CHIPU</name>
<feature type="compositionally biased region" description="Polar residues" evidence="1">
    <location>
        <begin position="1"/>
        <end position="13"/>
    </location>
</feature>
<proteinExistence type="predicted"/>
<gene>
    <name evidence="2" type="ORF">chiPu_0016434</name>
</gene>
<organism evidence="2 3">
    <name type="scientific">Chiloscyllium punctatum</name>
    <name type="common">Brownbanded bambooshark</name>
    <name type="synonym">Hemiscyllium punctatum</name>
    <dbReference type="NCBI Taxonomy" id="137246"/>
    <lineage>
        <taxon>Eukaryota</taxon>
        <taxon>Metazoa</taxon>
        <taxon>Chordata</taxon>
        <taxon>Craniata</taxon>
        <taxon>Vertebrata</taxon>
        <taxon>Chondrichthyes</taxon>
        <taxon>Elasmobranchii</taxon>
        <taxon>Galeomorphii</taxon>
        <taxon>Galeoidea</taxon>
        <taxon>Orectolobiformes</taxon>
        <taxon>Hemiscylliidae</taxon>
        <taxon>Chiloscyllium</taxon>
    </lineage>
</organism>
<accession>A0A401T5Q5</accession>
<feature type="region of interest" description="Disordered" evidence="1">
    <location>
        <begin position="79"/>
        <end position="128"/>
    </location>
</feature>
<evidence type="ECO:0000313" key="2">
    <source>
        <dbReference type="EMBL" id="GCC37924.1"/>
    </source>
</evidence>
<feature type="compositionally biased region" description="Low complexity" evidence="1">
    <location>
        <begin position="85"/>
        <end position="97"/>
    </location>
</feature>
<sequence>MASRPRSTVTGGSVSRRPGLARSAKWRRPGLVRMSVSRHPPLTPRPHAVCGVAAPPQPRADPQPLSLSLSFFPLLLLAPKRRSTTSHSTSSFRAATSPREYTAGAPQRTAYNRPETSPARPASTPRHT</sequence>